<reference evidence="7 8" key="1">
    <citation type="submission" date="2016-11" db="EMBL/GenBank/DDBJ databases">
        <title>Mixed transmission modes and dynamic genome evolution in an obligate animal-bacterial symbiosis.</title>
        <authorList>
            <person name="Russell S.L."/>
            <person name="Corbett-Detig R.B."/>
            <person name="Cavanaugh C.M."/>
        </authorList>
    </citation>
    <scope>NUCLEOTIDE SEQUENCE [LARGE SCALE GENOMIC DNA]</scope>
    <source>
        <strain evidence="7">Sveles-Q1</strain>
    </source>
</reference>
<evidence type="ECO:0000256" key="3">
    <source>
        <dbReference type="ARBA" id="ARBA00022692"/>
    </source>
</evidence>
<evidence type="ECO:0000256" key="5">
    <source>
        <dbReference type="ARBA" id="ARBA00023136"/>
    </source>
</evidence>
<comment type="subcellular location">
    <subcellularLocation>
        <location evidence="1">Membrane</location>
        <topology evidence="1">Single-pass membrane protein</topology>
    </subcellularLocation>
</comment>
<dbReference type="AlphaFoldDB" id="A0A1T2L1M9"/>
<name>A0A1T2L1M9_9GAMM</name>
<dbReference type="EMBL" id="MPRL01000065">
    <property type="protein sequence ID" value="OOZ38999.1"/>
    <property type="molecule type" value="Genomic_DNA"/>
</dbReference>
<evidence type="ECO:0008006" key="9">
    <source>
        <dbReference type="Google" id="ProtNLM"/>
    </source>
</evidence>
<keyword evidence="2" id="KW-0488">Methylation</keyword>
<keyword evidence="5 6" id="KW-0472">Membrane</keyword>
<accession>A0A1T2L1M9</accession>
<dbReference type="RefSeq" id="WP_078484604.1">
    <property type="nucleotide sequence ID" value="NZ_MPRL01000065.1"/>
</dbReference>
<keyword evidence="3 6" id="KW-0812">Transmembrane</keyword>
<comment type="caution">
    <text evidence="7">The sequence shown here is derived from an EMBL/GenBank/DDBJ whole genome shotgun (WGS) entry which is preliminary data.</text>
</comment>
<dbReference type="InterPro" id="IPR002416">
    <property type="entry name" value="T2SS_protein-GspH"/>
</dbReference>
<gene>
    <name evidence="7" type="ORF">BOW53_13440</name>
</gene>
<dbReference type="GO" id="GO:0015628">
    <property type="term" value="P:protein secretion by the type II secretion system"/>
    <property type="evidence" value="ECO:0007669"/>
    <property type="project" value="InterPro"/>
</dbReference>
<dbReference type="Proteomes" id="UP000191110">
    <property type="component" value="Unassembled WGS sequence"/>
</dbReference>
<proteinExistence type="predicted"/>
<dbReference type="Pfam" id="PF07963">
    <property type="entry name" value="N_methyl"/>
    <property type="match status" value="1"/>
</dbReference>
<evidence type="ECO:0000256" key="1">
    <source>
        <dbReference type="ARBA" id="ARBA00004167"/>
    </source>
</evidence>
<evidence type="ECO:0000256" key="6">
    <source>
        <dbReference type="SAM" id="Phobius"/>
    </source>
</evidence>
<evidence type="ECO:0000313" key="8">
    <source>
        <dbReference type="Proteomes" id="UP000191110"/>
    </source>
</evidence>
<sequence>MKMCVIQNRGFSLIELIMVIILLGIVAVVAVPRLPSITDFDEMGFFDELVGAARYGQKLAIATNCKVELEVTASSYALSMPSSVGNCFALSPTFSTDVPHHSASGQYSNAAPSGVSISNPATIVFDASGGTSTSHTFSIDGRSFTVHATSGYVERL</sequence>
<evidence type="ECO:0000313" key="7">
    <source>
        <dbReference type="EMBL" id="OOZ38999.1"/>
    </source>
</evidence>
<dbReference type="InterPro" id="IPR045584">
    <property type="entry name" value="Pilin-like"/>
</dbReference>
<dbReference type="GO" id="GO:0016020">
    <property type="term" value="C:membrane"/>
    <property type="evidence" value="ECO:0007669"/>
    <property type="project" value="UniProtKB-SubCell"/>
</dbReference>
<dbReference type="GO" id="GO:0015627">
    <property type="term" value="C:type II protein secretion system complex"/>
    <property type="evidence" value="ECO:0007669"/>
    <property type="project" value="InterPro"/>
</dbReference>
<organism evidence="7 8">
    <name type="scientific">Solemya pervernicosa gill symbiont</name>
    <dbReference type="NCBI Taxonomy" id="642797"/>
    <lineage>
        <taxon>Bacteria</taxon>
        <taxon>Pseudomonadati</taxon>
        <taxon>Pseudomonadota</taxon>
        <taxon>Gammaproteobacteria</taxon>
        <taxon>sulfur-oxidizing symbionts</taxon>
    </lineage>
</organism>
<feature type="transmembrane region" description="Helical" evidence="6">
    <location>
        <begin position="12"/>
        <end position="31"/>
    </location>
</feature>
<keyword evidence="4 6" id="KW-1133">Transmembrane helix</keyword>
<protein>
    <recommendedName>
        <fullName evidence="9">Prepilin-type N-terminal cleavage/methylation domain-containing protein</fullName>
    </recommendedName>
</protein>
<dbReference type="Gene3D" id="3.30.700.10">
    <property type="entry name" value="Glycoprotein, Type 4 Pilin"/>
    <property type="match status" value="1"/>
</dbReference>
<dbReference type="SUPFAM" id="SSF54523">
    <property type="entry name" value="Pili subunits"/>
    <property type="match status" value="1"/>
</dbReference>
<dbReference type="NCBIfam" id="TIGR02532">
    <property type="entry name" value="IV_pilin_GFxxxE"/>
    <property type="match status" value="1"/>
</dbReference>
<keyword evidence="8" id="KW-1185">Reference proteome</keyword>
<dbReference type="PRINTS" id="PR00885">
    <property type="entry name" value="BCTERIALGSPH"/>
</dbReference>
<dbReference type="PROSITE" id="PS00409">
    <property type="entry name" value="PROKAR_NTER_METHYL"/>
    <property type="match status" value="1"/>
</dbReference>
<evidence type="ECO:0000256" key="2">
    <source>
        <dbReference type="ARBA" id="ARBA00022481"/>
    </source>
</evidence>
<evidence type="ECO:0000256" key="4">
    <source>
        <dbReference type="ARBA" id="ARBA00022989"/>
    </source>
</evidence>
<dbReference type="InterPro" id="IPR012902">
    <property type="entry name" value="N_methyl_site"/>
</dbReference>
<dbReference type="OrthoDB" id="5786415at2"/>